<keyword evidence="2" id="KW-1185">Reference proteome</keyword>
<evidence type="ECO:0000313" key="2">
    <source>
        <dbReference type="Proteomes" id="UP000831701"/>
    </source>
</evidence>
<accession>A0ACB8W4F6</accession>
<dbReference type="EMBL" id="CM041544">
    <property type="protein sequence ID" value="KAI3362732.1"/>
    <property type="molecule type" value="Genomic_DNA"/>
</dbReference>
<gene>
    <name evidence="1" type="ORF">L3Q82_001791</name>
</gene>
<name>A0ACB8W4F6_9TELE</name>
<evidence type="ECO:0000313" key="1">
    <source>
        <dbReference type="EMBL" id="KAI3362732.1"/>
    </source>
</evidence>
<dbReference type="Proteomes" id="UP000831701">
    <property type="component" value="Chromosome 14"/>
</dbReference>
<proteinExistence type="predicted"/>
<sequence length="219" mass="23814">MATMILWPTSVDESGFRRVSVPEKILLETKAVPRRSGKIVQLRRKLFLDGQTQQASYRITPSTVSDEVSHQAQGSHTKQERPSLRDEGGGQFSSSPIQHGRFRDCSLGSIASPLFPDRSSPAGLISPTISPIVAHIARTPIGSAERKQPSNVTPHGGPLHMEVPPSNESPFVEGCSPIRSCSPHQLYCHSEHQHNARPKPPAESPLLGLPSPHLPDPQS</sequence>
<organism evidence="1 2">
    <name type="scientific">Scortum barcoo</name>
    <name type="common">barcoo grunter</name>
    <dbReference type="NCBI Taxonomy" id="214431"/>
    <lineage>
        <taxon>Eukaryota</taxon>
        <taxon>Metazoa</taxon>
        <taxon>Chordata</taxon>
        <taxon>Craniata</taxon>
        <taxon>Vertebrata</taxon>
        <taxon>Euteleostomi</taxon>
        <taxon>Actinopterygii</taxon>
        <taxon>Neopterygii</taxon>
        <taxon>Teleostei</taxon>
        <taxon>Neoteleostei</taxon>
        <taxon>Acanthomorphata</taxon>
        <taxon>Eupercaria</taxon>
        <taxon>Centrarchiformes</taxon>
        <taxon>Terapontoidei</taxon>
        <taxon>Terapontidae</taxon>
        <taxon>Scortum</taxon>
    </lineage>
</organism>
<protein>
    <submittedName>
        <fullName evidence="1">Uncharacterized protein</fullName>
    </submittedName>
</protein>
<reference evidence="1" key="1">
    <citation type="submission" date="2022-04" db="EMBL/GenBank/DDBJ databases">
        <title>Jade perch genome.</title>
        <authorList>
            <person name="Chao B."/>
        </authorList>
    </citation>
    <scope>NUCLEOTIDE SEQUENCE</scope>
    <source>
        <strain evidence="1">CB-2022</strain>
    </source>
</reference>
<comment type="caution">
    <text evidence="1">The sequence shown here is derived from an EMBL/GenBank/DDBJ whole genome shotgun (WGS) entry which is preliminary data.</text>
</comment>